<evidence type="ECO:0000256" key="8">
    <source>
        <dbReference type="ARBA" id="ARBA00022833"/>
    </source>
</evidence>
<evidence type="ECO:0000256" key="1">
    <source>
        <dbReference type="ARBA" id="ARBA00001947"/>
    </source>
</evidence>
<evidence type="ECO:0000256" key="15">
    <source>
        <dbReference type="ARBA" id="ARBA00084039"/>
    </source>
</evidence>
<keyword evidence="7" id="KW-0378">Hydrolase</keyword>
<dbReference type="OrthoDB" id="408702at2759"/>
<dbReference type="EMBL" id="CAJOBC010000986">
    <property type="protein sequence ID" value="CAF3645266.1"/>
    <property type="molecule type" value="Genomic_DNA"/>
</dbReference>
<comment type="caution">
    <text evidence="18">The sequence shown here is derived from an EMBL/GenBank/DDBJ whole genome shotgun (WGS) entry which is preliminary data.</text>
</comment>
<evidence type="ECO:0000313" key="22">
    <source>
        <dbReference type="Proteomes" id="UP000663829"/>
    </source>
</evidence>
<proteinExistence type="predicted"/>
<keyword evidence="9" id="KW-0539">Nucleus</keyword>
<gene>
    <name evidence="18" type="ORF">GPM918_LOCUS6407</name>
    <name evidence="19" type="ORF">OVA965_LOCUS9475</name>
    <name evidence="20" type="ORF">SRO942_LOCUS6411</name>
    <name evidence="21" type="ORF">TMI583_LOCUS9471</name>
</gene>
<evidence type="ECO:0000256" key="4">
    <source>
        <dbReference type="ARBA" id="ARBA00011738"/>
    </source>
</evidence>
<evidence type="ECO:0000256" key="16">
    <source>
        <dbReference type="SAM" id="MobiDB-lite"/>
    </source>
</evidence>
<dbReference type="AlphaFoldDB" id="A0A813WM71"/>
<dbReference type="Pfam" id="PF00383">
    <property type="entry name" value="dCMP_cyt_deam_1"/>
    <property type="match status" value="1"/>
</dbReference>
<dbReference type="InterPro" id="IPR016193">
    <property type="entry name" value="Cytidine_deaminase-like"/>
</dbReference>
<feature type="compositionally biased region" description="Polar residues" evidence="16">
    <location>
        <begin position="1"/>
        <end position="17"/>
    </location>
</feature>
<comment type="cofactor">
    <cofactor evidence="1">
        <name>Zn(2+)</name>
        <dbReference type="ChEBI" id="CHEBI:29105"/>
    </cofactor>
</comment>
<dbReference type="Gene3D" id="3.40.140.10">
    <property type="entry name" value="Cytidine Deaminase, domain 2"/>
    <property type="match status" value="1"/>
</dbReference>
<evidence type="ECO:0000256" key="2">
    <source>
        <dbReference type="ARBA" id="ARBA00004123"/>
    </source>
</evidence>
<dbReference type="InterPro" id="IPR002125">
    <property type="entry name" value="CMP_dCMP_dom"/>
</dbReference>
<evidence type="ECO:0000256" key="12">
    <source>
        <dbReference type="ARBA" id="ARBA00060700"/>
    </source>
</evidence>
<comment type="catalytic activity">
    <reaction evidence="10">
        <text>cytosine + H2O + H(+) = uracil + NH4(+)</text>
        <dbReference type="Rhea" id="RHEA:20605"/>
        <dbReference type="ChEBI" id="CHEBI:15377"/>
        <dbReference type="ChEBI" id="CHEBI:15378"/>
        <dbReference type="ChEBI" id="CHEBI:16040"/>
        <dbReference type="ChEBI" id="CHEBI:17568"/>
        <dbReference type="ChEBI" id="CHEBI:28938"/>
        <dbReference type="EC" id="3.5.4.1"/>
    </reaction>
</comment>
<sequence>MANAIFQSATDAPTFGSSPRGRSLSITAFPPRSKSFSVKNPAFHQTGLNEALAEARKSLDEGGMPIGTILVHHVQGIVGRGHSQRIQSDCVIHHAEMICLQNVGRKPASFYRDCTLYTTLSPCSMCSGAIIFYGIPSVVIGDNKTIRGAEDYLKQNGIEVENMNSDECESLMKNFIDTHPDIWQEDNPQLIVTVSQNRRKSTKTHL</sequence>
<keyword evidence="22" id="KW-1185">Reference proteome</keyword>
<dbReference type="Proteomes" id="UP000677228">
    <property type="component" value="Unassembled WGS sequence"/>
</dbReference>
<dbReference type="EMBL" id="CAJOBA010003356">
    <property type="protein sequence ID" value="CAF3679213.1"/>
    <property type="molecule type" value="Genomic_DNA"/>
</dbReference>
<reference evidence="18" key="1">
    <citation type="submission" date="2021-02" db="EMBL/GenBank/DDBJ databases">
        <authorList>
            <person name="Nowell W R."/>
        </authorList>
    </citation>
    <scope>NUCLEOTIDE SEQUENCE</scope>
</reference>
<feature type="domain" description="CMP/dCMP-type deaminase" evidence="17">
    <location>
        <begin position="42"/>
        <end position="160"/>
    </location>
</feature>
<dbReference type="GO" id="GO:0005634">
    <property type="term" value="C:nucleus"/>
    <property type="evidence" value="ECO:0007669"/>
    <property type="project" value="UniProtKB-SubCell"/>
</dbReference>
<evidence type="ECO:0000313" key="20">
    <source>
        <dbReference type="EMBL" id="CAF3645266.1"/>
    </source>
</evidence>
<evidence type="ECO:0000256" key="11">
    <source>
        <dbReference type="ARBA" id="ARBA00056232"/>
    </source>
</evidence>
<evidence type="ECO:0000256" key="3">
    <source>
        <dbReference type="ARBA" id="ARBA00004496"/>
    </source>
</evidence>
<name>A0A813WM71_9BILA</name>
<evidence type="ECO:0000256" key="13">
    <source>
        <dbReference type="ARBA" id="ARBA00066550"/>
    </source>
</evidence>
<evidence type="ECO:0000256" key="7">
    <source>
        <dbReference type="ARBA" id="ARBA00022801"/>
    </source>
</evidence>
<keyword evidence="5" id="KW-0963">Cytoplasm</keyword>
<evidence type="ECO:0000313" key="19">
    <source>
        <dbReference type="EMBL" id="CAF0898037.1"/>
    </source>
</evidence>
<evidence type="ECO:0000256" key="5">
    <source>
        <dbReference type="ARBA" id="ARBA00022490"/>
    </source>
</evidence>
<dbReference type="GO" id="GO:0019858">
    <property type="term" value="P:cytosine metabolic process"/>
    <property type="evidence" value="ECO:0007669"/>
    <property type="project" value="UniProtKB-ARBA"/>
</dbReference>
<dbReference type="EC" id="3.5.4.1" evidence="13"/>
<evidence type="ECO:0000313" key="21">
    <source>
        <dbReference type="EMBL" id="CAF3679213.1"/>
    </source>
</evidence>
<dbReference type="PANTHER" id="PTHR11079:SF190">
    <property type="entry name" value="CYTOSINE DEAMINASE"/>
    <property type="match status" value="1"/>
</dbReference>
<dbReference type="SUPFAM" id="SSF53927">
    <property type="entry name" value="Cytidine deaminase-like"/>
    <property type="match status" value="1"/>
</dbReference>
<organism evidence="18 22">
    <name type="scientific">Didymodactylos carnosus</name>
    <dbReference type="NCBI Taxonomy" id="1234261"/>
    <lineage>
        <taxon>Eukaryota</taxon>
        <taxon>Metazoa</taxon>
        <taxon>Spiralia</taxon>
        <taxon>Gnathifera</taxon>
        <taxon>Rotifera</taxon>
        <taxon>Eurotatoria</taxon>
        <taxon>Bdelloidea</taxon>
        <taxon>Philodinida</taxon>
        <taxon>Philodinidae</taxon>
        <taxon>Didymodactylos</taxon>
    </lineage>
</organism>
<evidence type="ECO:0000313" key="18">
    <source>
        <dbReference type="EMBL" id="CAF0857496.1"/>
    </source>
</evidence>
<comment type="subcellular location">
    <subcellularLocation>
        <location evidence="3">Cytoplasm</location>
    </subcellularLocation>
    <subcellularLocation>
        <location evidence="2">Nucleus</location>
    </subcellularLocation>
</comment>
<dbReference type="Proteomes" id="UP000681722">
    <property type="component" value="Unassembled WGS sequence"/>
</dbReference>
<evidence type="ECO:0000256" key="14">
    <source>
        <dbReference type="ARBA" id="ARBA00074321"/>
    </source>
</evidence>
<dbReference type="GO" id="GO:0005737">
    <property type="term" value="C:cytoplasm"/>
    <property type="evidence" value="ECO:0007669"/>
    <property type="project" value="UniProtKB-SubCell"/>
</dbReference>
<dbReference type="PANTHER" id="PTHR11079">
    <property type="entry name" value="CYTOSINE DEAMINASE FAMILY MEMBER"/>
    <property type="match status" value="1"/>
</dbReference>
<comment type="subunit">
    <text evidence="4">Homodimer.</text>
</comment>
<comment type="pathway">
    <text evidence="12">Pyrimidine metabolism; UMP biosynthesis via salvage pathway; uracil from cytosine: step 1/1.</text>
</comment>
<dbReference type="Proteomes" id="UP000682733">
    <property type="component" value="Unassembled WGS sequence"/>
</dbReference>
<dbReference type="GO" id="GO:0046872">
    <property type="term" value="F:metal ion binding"/>
    <property type="evidence" value="ECO:0007669"/>
    <property type="project" value="UniProtKB-KW"/>
</dbReference>
<dbReference type="EMBL" id="CAJNOK010003355">
    <property type="protein sequence ID" value="CAF0898037.1"/>
    <property type="molecule type" value="Genomic_DNA"/>
</dbReference>
<dbReference type="GO" id="GO:0004131">
    <property type="term" value="F:cytosine deaminase activity"/>
    <property type="evidence" value="ECO:0007669"/>
    <property type="project" value="UniProtKB-EC"/>
</dbReference>
<dbReference type="CDD" id="cd01285">
    <property type="entry name" value="nucleoside_deaminase"/>
    <property type="match status" value="1"/>
</dbReference>
<feature type="region of interest" description="Disordered" evidence="16">
    <location>
        <begin position="1"/>
        <end position="23"/>
    </location>
</feature>
<accession>A0A813WM71</accession>
<keyword evidence="8" id="KW-0862">Zinc</keyword>
<dbReference type="GO" id="GO:0008835">
    <property type="term" value="F:diaminohydroxyphosphoribosylaminopyrimidine deaminase activity"/>
    <property type="evidence" value="ECO:0007669"/>
    <property type="project" value="TreeGrafter"/>
</dbReference>
<dbReference type="FunFam" id="3.40.140.10:FF:000016">
    <property type="entry name" value="Cytosine deaminase"/>
    <property type="match status" value="1"/>
</dbReference>
<evidence type="ECO:0000256" key="10">
    <source>
        <dbReference type="ARBA" id="ARBA00050113"/>
    </source>
</evidence>
<dbReference type="Proteomes" id="UP000663829">
    <property type="component" value="Unassembled WGS sequence"/>
</dbReference>
<dbReference type="PROSITE" id="PS51747">
    <property type="entry name" value="CYT_DCMP_DEAMINASES_2"/>
    <property type="match status" value="1"/>
</dbReference>
<keyword evidence="6" id="KW-0479">Metal-binding</keyword>
<protein>
    <recommendedName>
        <fullName evidence="14">Cytosine deaminase</fullName>
        <ecNumber evidence="13">3.5.4.1</ecNumber>
    </recommendedName>
    <alternativeName>
        <fullName evidence="15">Cytosine aminohydrolase</fullName>
    </alternativeName>
</protein>
<comment type="function">
    <text evidence="11">Catalyzes the hydrolytic deamination of cytosine to uracil or 5-methylcytosine to thymine. Is involved in the pyrimidine salvage pathway, which allows the cell to utilize cytosine for pyrimidine nucleotide synthesis.</text>
</comment>
<evidence type="ECO:0000259" key="17">
    <source>
        <dbReference type="PROSITE" id="PS51747"/>
    </source>
</evidence>
<dbReference type="EMBL" id="CAJNOQ010000985">
    <property type="protein sequence ID" value="CAF0857496.1"/>
    <property type="molecule type" value="Genomic_DNA"/>
</dbReference>
<evidence type="ECO:0000256" key="6">
    <source>
        <dbReference type="ARBA" id="ARBA00022723"/>
    </source>
</evidence>
<evidence type="ECO:0000256" key="9">
    <source>
        <dbReference type="ARBA" id="ARBA00023242"/>
    </source>
</evidence>